<dbReference type="HAMAP" id="MF_00794">
    <property type="entry name" value="UPF0330"/>
    <property type="match status" value="1"/>
</dbReference>
<organism evidence="4 5">
    <name type="scientific">Ferroglobus placidus (strain DSM 10642 / AEDII12DO)</name>
    <dbReference type="NCBI Taxonomy" id="589924"/>
    <lineage>
        <taxon>Archaea</taxon>
        <taxon>Methanobacteriati</taxon>
        <taxon>Methanobacteriota</taxon>
        <taxon>Archaeoglobi</taxon>
        <taxon>Archaeoglobales</taxon>
        <taxon>Archaeoglobaceae</taxon>
        <taxon>Ferroglobus</taxon>
    </lineage>
</organism>
<name>D3RYZ8_FERPA</name>
<dbReference type="OrthoDB" id="231302at2157"/>
<dbReference type="KEGG" id="fpl:Ferp_1560"/>
<dbReference type="Proteomes" id="UP000002613">
    <property type="component" value="Chromosome"/>
</dbReference>
<evidence type="ECO:0000313" key="4">
    <source>
        <dbReference type="EMBL" id="ADC65711.1"/>
    </source>
</evidence>
<protein>
    <recommendedName>
        <fullName evidence="2">Putative antitoxin Ferp_1560</fullName>
    </recommendedName>
</protein>
<dbReference type="PaxDb" id="589924-Ferp_1560"/>
<keyword evidence="5" id="KW-1185">Reference proteome</keyword>
<sequence>MVKTITIADDVYNELVKIKGSRSFSEVIRELLKARRGNSEVLVKMFGVLSEEEADRAKRKIEEIEKEFEKWQSSIRA</sequence>
<evidence type="ECO:0000256" key="2">
    <source>
        <dbReference type="HAMAP-Rule" id="MF_00794"/>
    </source>
</evidence>
<reference evidence="4 5" key="2">
    <citation type="journal article" date="2011" name="Stand. Genomic Sci.">
        <title>Complete genome sequence of Ferroglobus placidus AEDII12DO.</title>
        <authorList>
            <person name="Anderson I."/>
            <person name="Risso C."/>
            <person name="Holmes D."/>
            <person name="Lucas S."/>
            <person name="Copeland A."/>
            <person name="Lapidus A."/>
            <person name="Cheng J.F."/>
            <person name="Bruce D."/>
            <person name="Goodwin L."/>
            <person name="Pitluck S."/>
            <person name="Saunders E."/>
            <person name="Brettin T."/>
            <person name="Detter J.C."/>
            <person name="Han C."/>
            <person name="Tapia R."/>
            <person name="Larimer F."/>
            <person name="Land M."/>
            <person name="Hauser L."/>
            <person name="Woyke T."/>
            <person name="Lovley D."/>
            <person name="Kyrpides N."/>
            <person name="Ivanova N."/>
        </authorList>
    </citation>
    <scope>NUCLEOTIDE SEQUENCE [LARGE SCALE GENOMIC DNA]</scope>
    <source>
        <strain evidence="5">DSM 10642 / AEDII12DO</strain>
    </source>
</reference>
<dbReference type="EMBL" id="CP001899">
    <property type="protein sequence ID" value="ADC65711.1"/>
    <property type="molecule type" value="Genomic_DNA"/>
</dbReference>
<dbReference type="AlphaFoldDB" id="D3RYZ8"/>
<dbReference type="GeneID" id="8779081"/>
<evidence type="ECO:0000256" key="1">
    <source>
        <dbReference type="ARBA" id="ARBA00022649"/>
    </source>
</evidence>
<dbReference type="Pfam" id="PF02697">
    <property type="entry name" value="VAPB_antitox"/>
    <property type="match status" value="1"/>
</dbReference>
<comment type="function">
    <text evidence="2">Possibly the antitoxin component of a toxin-antitoxin (TA) module.</text>
</comment>
<proteinExistence type="inferred from homology"/>
<keyword evidence="1" id="KW-1277">Toxin-antitoxin system</keyword>
<keyword evidence="3" id="KW-0175">Coiled coil</keyword>
<gene>
    <name evidence="4" type="ordered locus">Ferp_1560</name>
</gene>
<feature type="coiled-coil region" evidence="3">
    <location>
        <begin position="47"/>
        <end position="74"/>
    </location>
</feature>
<evidence type="ECO:0000313" key="5">
    <source>
        <dbReference type="Proteomes" id="UP000002613"/>
    </source>
</evidence>
<accession>D3RYZ8</accession>
<dbReference type="RefSeq" id="WP_012966051.1">
    <property type="nucleotide sequence ID" value="NC_013849.1"/>
</dbReference>
<dbReference type="HOGENOM" id="CLU_170073_3_0_2"/>
<dbReference type="eggNOG" id="arCOG02681">
    <property type="taxonomic scope" value="Archaea"/>
</dbReference>
<evidence type="ECO:0000256" key="3">
    <source>
        <dbReference type="SAM" id="Coils"/>
    </source>
</evidence>
<dbReference type="InterPro" id="IPR003847">
    <property type="entry name" value="Put_antitoxin"/>
</dbReference>
<dbReference type="STRING" id="589924.Ferp_1560"/>
<comment type="similarity">
    <text evidence="2">Belongs to the UPF0330 family.</text>
</comment>
<reference evidence="5" key="1">
    <citation type="submission" date="2010-02" db="EMBL/GenBank/DDBJ databases">
        <title>Complete sequence of Ferroglobus placidus DSM 10642.</title>
        <authorList>
            <consortium name="US DOE Joint Genome Institute"/>
            <person name="Lucas S."/>
            <person name="Copeland A."/>
            <person name="Lapidus A."/>
            <person name="Cheng J.-F."/>
            <person name="Bruce D."/>
            <person name="Goodwin L."/>
            <person name="Pitluck S."/>
            <person name="Saunders E."/>
            <person name="Brettin T."/>
            <person name="Detter J.C."/>
            <person name="Han C."/>
            <person name="Tapia R."/>
            <person name="Larimer F."/>
            <person name="Land M."/>
            <person name="Hauser L."/>
            <person name="Kyrpides N."/>
            <person name="Ivanova N."/>
            <person name="Holmes D."/>
            <person name="Lovley D."/>
            <person name="Kyrpides N."/>
            <person name="Anderson I.J."/>
            <person name="Woyke T."/>
        </authorList>
    </citation>
    <scope>NUCLEOTIDE SEQUENCE [LARGE SCALE GENOMIC DNA]</scope>
    <source>
        <strain evidence="5">DSM 10642 / AEDII12DO</strain>
    </source>
</reference>